<feature type="region of interest" description="Disordered" evidence="1">
    <location>
        <begin position="285"/>
        <end position="469"/>
    </location>
</feature>
<feature type="region of interest" description="Disordered" evidence="1">
    <location>
        <begin position="142"/>
        <end position="171"/>
    </location>
</feature>
<sequence length="469" mass="51895">MYDGAPLSGLGPIVNAAVNAAQRVWDNHDPILPADPEEEEKQFGPDGTPRAAIQGRRPHSWRGTASTQRPARESGGSRGEISVTFPPPPVTAWTGLSSSYTVLDPIAEYVSSDEGDFEAHSLMDDEDEGWVYVDARQQVDRQSGLGVPMMKEDPRYERDRRRKIESMGKQSGLAKVGKKVVELFGYGTPTKQKEEDGMKWFQNERKGWEKVPSRRQSEVVEDPTTAKVAKSGGAKLSRSDGGERSFVKNEHRNPARGVQTSGAALQDRLHRTPFSIEKKMALAMSSTMGSTMEPVGSAGSCHPTASSRKRPVQEVRSRPRHTKTQSVDVEKLVEKPARHPDTPRPRQMTSHGIPDNTVSWRRSRTVETSGGQPFQISATQQDRPRTKRYPALDLAPQAATSKLAEQVIEESKSRPSYLSHEPSFPVGGGPRYGQPVSNRPPGLQHIPYRERSRSLDSSKWSGRDSDSDK</sequence>
<evidence type="ECO:0000256" key="1">
    <source>
        <dbReference type="SAM" id="MobiDB-lite"/>
    </source>
</evidence>
<name>A0A4Z1PCA0_9PEZI</name>
<dbReference type="EMBL" id="SNSC02000004">
    <property type="protein sequence ID" value="TID24909.1"/>
    <property type="molecule type" value="Genomic_DNA"/>
</dbReference>
<gene>
    <name evidence="2" type="ORF">E6O75_ATG04114</name>
</gene>
<feature type="compositionally biased region" description="Basic and acidic residues" evidence="1">
    <location>
        <begin position="204"/>
        <end position="218"/>
    </location>
</feature>
<protein>
    <submittedName>
        <fullName evidence="2">Uncharacterized protein</fullName>
    </submittedName>
</protein>
<accession>A0A4Z1PCA0</accession>
<dbReference type="AlphaFoldDB" id="A0A4Z1PCA0"/>
<feature type="region of interest" description="Disordered" evidence="1">
    <location>
        <begin position="27"/>
        <end position="89"/>
    </location>
</feature>
<dbReference type="Proteomes" id="UP000298493">
    <property type="component" value="Unassembled WGS sequence"/>
</dbReference>
<feature type="compositionally biased region" description="Polar residues" evidence="1">
    <location>
        <begin position="356"/>
        <end position="381"/>
    </location>
</feature>
<proteinExistence type="predicted"/>
<organism evidence="2 3">
    <name type="scientific">Venturia nashicola</name>
    <dbReference type="NCBI Taxonomy" id="86259"/>
    <lineage>
        <taxon>Eukaryota</taxon>
        <taxon>Fungi</taxon>
        <taxon>Dikarya</taxon>
        <taxon>Ascomycota</taxon>
        <taxon>Pezizomycotina</taxon>
        <taxon>Dothideomycetes</taxon>
        <taxon>Pleosporomycetidae</taxon>
        <taxon>Venturiales</taxon>
        <taxon>Venturiaceae</taxon>
        <taxon>Venturia</taxon>
    </lineage>
</organism>
<feature type="compositionally biased region" description="Basic and acidic residues" evidence="1">
    <location>
        <begin position="328"/>
        <end position="344"/>
    </location>
</feature>
<keyword evidence="3" id="KW-1185">Reference proteome</keyword>
<feature type="compositionally biased region" description="Basic and acidic residues" evidence="1">
    <location>
        <begin position="237"/>
        <end position="253"/>
    </location>
</feature>
<evidence type="ECO:0000313" key="3">
    <source>
        <dbReference type="Proteomes" id="UP000298493"/>
    </source>
</evidence>
<reference evidence="2 3" key="1">
    <citation type="submission" date="2019-04" db="EMBL/GenBank/DDBJ databases">
        <title>High contiguity whole genome sequence and gene annotation resource for two Venturia nashicola isolates.</title>
        <authorList>
            <person name="Prokchorchik M."/>
            <person name="Won K."/>
            <person name="Lee Y."/>
            <person name="Choi E.D."/>
            <person name="Segonzac C."/>
            <person name="Sohn K.H."/>
        </authorList>
    </citation>
    <scope>NUCLEOTIDE SEQUENCE [LARGE SCALE GENOMIC DNA]</scope>
    <source>
        <strain evidence="2 3">PRI2</strain>
    </source>
</reference>
<evidence type="ECO:0000313" key="2">
    <source>
        <dbReference type="EMBL" id="TID24909.1"/>
    </source>
</evidence>
<feature type="compositionally biased region" description="Basic and acidic residues" evidence="1">
    <location>
        <begin position="150"/>
        <end position="166"/>
    </location>
</feature>
<feature type="region of interest" description="Disordered" evidence="1">
    <location>
        <begin position="204"/>
        <end position="272"/>
    </location>
</feature>
<feature type="compositionally biased region" description="Basic and acidic residues" evidence="1">
    <location>
        <begin position="447"/>
        <end position="469"/>
    </location>
</feature>
<comment type="caution">
    <text evidence="2">The sequence shown here is derived from an EMBL/GenBank/DDBJ whole genome shotgun (WGS) entry which is preliminary data.</text>
</comment>